<evidence type="ECO:0000256" key="5">
    <source>
        <dbReference type="ARBA" id="ARBA00023034"/>
    </source>
</evidence>
<evidence type="ECO:0000256" key="6">
    <source>
        <dbReference type="SAM" id="MobiDB-lite"/>
    </source>
</evidence>
<feature type="transmembrane region" description="Helical" evidence="7">
    <location>
        <begin position="88"/>
        <end position="105"/>
    </location>
</feature>
<evidence type="ECO:0000256" key="7">
    <source>
        <dbReference type="SAM" id="Phobius"/>
    </source>
</evidence>
<feature type="domain" description="Exostosin GT47" evidence="8">
    <location>
        <begin position="454"/>
        <end position="733"/>
    </location>
</feature>
<feature type="compositionally biased region" description="Polar residues" evidence="6">
    <location>
        <begin position="253"/>
        <end position="269"/>
    </location>
</feature>
<evidence type="ECO:0000313" key="9">
    <source>
        <dbReference type="EMBL" id="KAF9681108.1"/>
    </source>
</evidence>
<keyword evidence="10" id="KW-1185">Reference proteome</keyword>
<keyword evidence="4" id="KW-0735">Signal-anchor</keyword>
<feature type="compositionally biased region" description="Basic and acidic residues" evidence="6">
    <location>
        <begin position="238"/>
        <end position="252"/>
    </location>
</feature>
<evidence type="ECO:0000256" key="3">
    <source>
        <dbReference type="ARBA" id="ARBA00022676"/>
    </source>
</evidence>
<feature type="compositionally biased region" description="Polar residues" evidence="6">
    <location>
        <begin position="949"/>
        <end position="979"/>
    </location>
</feature>
<dbReference type="InterPro" id="IPR040911">
    <property type="entry name" value="Exostosin_GT47"/>
</dbReference>
<evidence type="ECO:0000313" key="10">
    <source>
        <dbReference type="Proteomes" id="UP000657918"/>
    </source>
</evidence>
<feature type="domain" description="Exostosin GT47" evidence="8">
    <location>
        <begin position="1177"/>
        <end position="1291"/>
    </location>
</feature>
<feature type="region of interest" description="Disordered" evidence="6">
    <location>
        <begin position="336"/>
        <end position="372"/>
    </location>
</feature>
<feature type="region of interest" description="Disordered" evidence="6">
    <location>
        <begin position="163"/>
        <end position="288"/>
    </location>
</feature>
<feature type="compositionally biased region" description="Basic and acidic residues" evidence="6">
    <location>
        <begin position="336"/>
        <end position="356"/>
    </location>
</feature>
<comment type="subcellular location">
    <subcellularLocation>
        <location evidence="1">Golgi apparatus membrane</location>
        <topology evidence="1">Single-pass type II membrane protein</topology>
    </subcellularLocation>
</comment>
<feature type="compositionally biased region" description="Basic and acidic residues" evidence="6">
    <location>
        <begin position="1050"/>
        <end position="1063"/>
    </location>
</feature>
<keyword evidence="7" id="KW-0472">Membrane</keyword>
<reference evidence="9 10" key="1">
    <citation type="submission" date="2020-10" db="EMBL/GenBank/DDBJ databases">
        <title>Plant Genome Project.</title>
        <authorList>
            <person name="Zhang R.-G."/>
        </authorList>
    </citation>
    <scope>NUCLEOTIDE SEQUENCE [LARGE SCALE GENOMIC DNA]</scope>
    <source>
        <strain evidence="9">FAFU-HL-1</strain>
        <tissue evidence="9">Leaf</tissue>
    </source>
</reference>
<protein>
    <recommendedName>
        <fullName evidence="8">Exostosin GT47 domain-containing protein</fullName>
    </recommendedName>
</protein>
<comment type="similarity">
    <text evidence="2">Belongs to the glycosyltransferase 47 family.</text>
</comment>
<dbReference type="InterPro" id="IPR004263">
    <property type="entry name" value="Exostosin"/>
</dbReference>
<evidence type="ECO:0000259" key="8">
    <source>
        <dbReference type="Pfam" id="PF03016"/>
    </source>
</evidence>
<keyword evidence="7" id="KW-1133">Transmembrane helix</keyword>
<dbReference type="PANTHER" id="PTHR11062:SF108">
    <property type="entry name" value="EXOSTOSIN FAMILY PROTEIN"/>
    <property type="match status" value="1"/>
</dbReference>
<feature type="domain" description="Exostosin GT47" evidence="8">
    <location>
        <begin position="1311"/>
        <end position="1425"/>
    </location>
</feature>
<dbReference type="Proteomes" id="UP000657918">
    <property type="component" value="Unassembled WGS sequence"/>
</dbReference>
<dbReference type="Pfam" id="PF03016">
    <property type="entry name" value="Exostosin_GT47"/>
    <property type="match status" value="3"/>
</dbReference>
<dbReference type="GO" id="GO:0016757">
    <property type="term" value="F:glycosyltransferase activity"/>
    <property type="evidence" value="ECO:0007669"/>
    <property type="project" value="UniProtKB-KW"/>
</dbReference>
<feature type="region of interest" description="Disordered" evidence="6">
    <location>
        <begin position="881"/>
        <end position="986"/>
    </location>
</feature>
<feature type="compositionally biased region" description="Basic and acidic residues" evidence="6">
    <location>
        <begin position="270"/>
        <end position="280"/>
    </location>
</feature>
<feature type="compositionally biased region" description="Basic residues" evidence="6">
    <location>
        <begin position="1585"/>
        <end position="1597"/>
    </location>
</feature>
<keyword evidence="3" id="KW-0808">Transferase</keyword>
<dbReference type="OrthoDB" id="1924787at2759"/>
<accession>A0A835K316</accession>
<feature type="region of interest" description="Disordered" evidence="6">
    <location>
        <begin position="1581"/>
        <end position="1635"/>
    </location>
</feature>
<keyword evidence="7" id="KW-0812">Transmembrane</keyword>
<keyword evidence="3" id="KW-0328">Glycosyltransferase</keyword>
<sequence length="1714" mass="194689">MKETWNLNYCSNNWHYPPTKIFCLTDRDKKQGILLLCCFFFPFVSVELACIAEEETKSLPIFLAAEFRSSGFLMGLEFRYHCIEIWKLLWFMGLAVAVILAFQHFELPHGNIISSLSSAQKDLGAGNSDLLTHAASSTLEIASNTTQSNGLSTTALSPDRAQEIDNNHGKETPANVNNGMVPERSRGLNESSLIDSRGKETSPEQLVDTSTNSTSDAHDRVVSEGISGLNNSSGIDNNGKESKPEQLVDRNENSTLEPVNSLGNGSASQETERSLSRKDVTSISENVGAPDTRIAPIAPELLPVDSPPNITLPSNPEPSIIAPIIPVEFNTSKVDKDAAPSLEKDRKTGGQKKDLTLLHNNPSATSFPEVKKIPQTPSREVVSISEMNNLQLQRWSSPNSRTPRWPSVVDHELLNAKSHIQNAPIVENDPVLYAPLYWNISMFKRSYELMEDILKVYIYKEGEMPILHQPLLQGIYASEGWFMKLLEGNKKFVTKDSKKAHLFYLPFSSRNLEIKLYVPNSHSHKNLIEYLKNYLDMISAKYPFWNRTQGADHFLVACHDWAPSETRKHMANCIRALCNSDAKEDFVFGKDASLPETYVLTPQNPLRDLGGKRASKRSILAFFAGSMHGYLRPILLQHWENKDPDMKIFGRLPKVKNRGKMNYIRYMQSSKYCICAKGYEVNSPRVVEAIFYECVPVIISDNFVPPFLEVLNWESFAVFVLEKDIPNLKNILLSIPDKKYRRMQMRVKRVQQHFLWHARPVKYDIFHMILHSVWYNRIGIYFPTELTFDTVLTIFILQLDFWNFCSADRTYFGDPFVWIRNSLMFMDQGFQLLCLGKARRLLFLMGATVAIVIVVQYFEFPSSRVLVSLFSAVNTRSFMSRNSSTGSEALGNMTLSNGTNTANTDMLHETTDSDEASDDKKETAKVGKSEEKEVIPNNSNELGRKRGSSDSFGLVSNETTSDDLANQDKNPTMENTINGSEEKKAMAPDTSYINVDKDNALISRINRSSDAHPGYPSYAPPMMNTFSDKTFSTDENSSPMIFESSNTSSVRKDTAGTLKRDENSGLLPSNYSKSRSGSFSSKVTAEKRKTSKKPPSRVISIPQMNKLLRRSHSSSSSVRPLWSSGVDQEMLFAKSQIENAPILKNETRLYAPIYRNVSMFRRNFESGFTGRSYELMEKMLKVYVYQDGEKPIFHQPILDGIYASEGWFMKHMEANENFVTKDPGKAHLFYLPFSSRLLELTLYVRNSHSRTNLIEYMRNYADMIAAKYRFWNRTGGADHFVAACHDWAPAETRGPLLNCIRALCNADIEGKMCPFQKRNMHGYVRPVLLDYWGNKDPDMKIFGPMPHVKGNTNYIQHMKSSKFCICPRGHEVNSPRIVEAMFYECVPVIISDNFVPPFFEVLDWESFAVFVLERDIPNLKDILVSISEEKYREMHKRVKKVQQHFLWHSKPENAVKMKRGSSNFDGSKGKIEASMKVQRIESSIKQKQPVVDSKKKSVSAVTIKTEVKLKSASSSSKTTTTTTTTRVRQKKVFSLPGQRCDPPEEREPLRIFYESFKFSSDLFARHDNSICRMMEHGLLSPERAKKAHEKKQRKQKMQRLGTPIKSTTPSASKPKRFQKQQQTSKIGDLKAKRKINNDSDDNDFILSPKRSKGVHSLVHRSIKTVKTGDFDCLIIWYLLWKRRGAMVKEGSVFCTVLKFSTALLQCLNSDSNGQ</sequence>
<name>A0A835K316_9ROSI</name>
<feature type="compositionally biased region" description="Basic and acidic residues" evidence="6">
    <location>
        <begin position="918"/>
        <end position="934"/>
    </location>
</feature>
<proteinExistence type="inferred from homology"/>
<feature type="compositionally biased region" description="Polar residues" evidence="6">
    <location>
        <begin position="1028"/>
        <end position="1049"/>
    </location>
</feature>
<feature type="compositionally biased region" description="Polar residues" evidence="6">
    <location>
        <begin position="203"/>
        <end position="215"/>
    </location>
</feature>
<dbReference type="GO" id="GO:0000139">
    <property type="term" value="C:Golgi membrane"/>
    <property type="evidence" value="ECO:0007669"/>
    <property type="project" value="UniProtKB-SubCell"/>
</dbReference>
<organism evidence="9 10">
    <name type="scientific">Salix dunnii</name>
    <dbReference type="NCBI Taxonomy" id="1413687"/>
    <lineage>
        <taxon>Eukaryota</taxon>
        <taxon>Viridiplantae</taxon>
        <taxon>Streptophyta</taxon>
        <taxon>Embryophyta</taxon>
        <taxon>Tracheophyta</taxon>
        <taxon>Spermatophyta</taxon>
        <taxon>Magnoliopsida</taxon>
        <taxon>eudicotyledons</taxon>
        <taxon>Gunneridae</taxon>
        <taxon>Pentapetalae</taxon>
        <taxon>rosids</taxon>
        <taxon>fabids</taxon>
        <taxon>Malpighiales</taxon>
        <taxon>Salicaceae</taxon>
        <taxon>Saliceae</taxon>
        <taxon>Salix</taxon>
    </lineage>
</organism>
<keyword evidence="5" id="KW-0333">Golgi apparatus</keyword>
<feature type="region of interest" description="Disordered" evidence="6">
    <location>
        <begin position="1028"/>
        <end position="1100"/>
    </location>
</feature>
<feature type="compositionally biased region" description="Low complexity" evidence="6">
    <location>
        <begin position="1069"/>
        <end position="1081"/>
    </location>
</feature>
<evidence type="ECO:0000256" key="1">
    <source>
        <dbReference type="ARBA" id="ARBA00004323"/>
    </source>
</evidence>
<dbReference type="EMBL" id="JADGMS010000006">
    <property type="protein sequence ID" value="KAF9681108.1"/>
    <property type="molecule type" value="Genomic_DNA"/>
</dbReference>
<evidence type="ECO:0000256" key="2">
    <source>
        <dbReference type="ARBA" id="ARBA00010271"/>
    </source>
</evidence>
<evidence type="ECO:0000256" key="4">
    <source>
        <dbReference type="ARBA" id="ARBA00022968"/>
    </source>
</evidence>
<comment type="caution">
    <text evidence="9">The sequence shown here is derived from an EMBL/GenBank/DDBJ whole genome shotgun (WGS) entry which is preliminary data.</text>
</comment>
<feature type="compositionally biased region" description="Polar residues" evidence="6">
    <location>
        <begin position="881"/>
        <end position="904"/>
    </location>
</feature>
<gene>
    <name evidence="9" type="ORF">SADUNF_Sadunf06G0191200</name>
</gene>
<dbReference type="PANTHER" id="PTHR11062">
    <property type="entry name" value="EXOSTOSIN HEPARAN SULFATE GLYCOSYLTRANSFERASE -RELATED"/>
    <property type="match status" value="1"/>
</dbReference>